<proteinExistence type="predicted"/>
<keyword evidence="2" id="KW-1185">Reference proteome</keyword>
<evidence type="ECO:0000313" key="2">
    <source>
        <dbReference type="Proteomes" id="UP000814128"/>
    </source>
</evidence>
<accession>A0ACB8QWS7</accession>
<sequence>WSLYLAQADKDDKALVESWDRDANGILVFTGLFAATVATFVTQSYQLLSNSPVDTTVALLSRISEQINGAANGTVVPALSPPPFQTPASAVVVNVLWSASLFLSVSCALLATLMQRWTRRYMLATQHSASPSIRGRIHVLLSIGVKSFRMEAVVEFLILLLHISVTLFFIGLGYFLFTLSPRVALALICPAGLTMLAYIFLGAAPLIILEAPYDTP</sequence>
<organism evidence="1 2">
    <name type="scientific">Vararia minispora EC-137</name>
    <dbReference type="NCBI Taxonomy" id="1314806"/>
    <lineage>
        <taxon>Eukaryota</taxon>
        <taxon>Fungi</taxon>
        <taxon>Dikarya</taxon>
        <taxon>Basidiomycota</taxon>
        <taxon>Agaricomycotina</taxon>
        <taxon>Agaricomycetes</taxon>
        <taxon>Russulales</taxon>
        <taxon>Lachnocladiaceae</taxon>
        <taxon>Vararia</taxon>
    </lineage>
</organism>
<dbReference type="Proteomes" id="UP000814128">
    <property type="component" value="Unassembled WGS sequence"/>
</dbReference>
<reference evidence="1" key="2">
    <citation type="journal article" date="2022" name="New Phytol.">
        <title>Evolutionary transition to the ectomycorrhizal habit in the genomes of a hyperdiverse lineage of mushroom-forming fungi.</title>
        <authorList>
            <person name="Looney B."/>
            <person name="Miyauchi S."/>
            <person name="Morin E."/>
            <person name="Drula E."/>
            <person name="Courty P.E."/>
            <person name="Kohler A."/>
            <person name="Kuo A."/>
            <person name="LaButti K."/>
            <person name="Pangilinan J."/>
            <person name="Lipzen A."/>
            <person name="Riley R."/>
            <person name="Andreopoulos W."/>
            <person name="He G."/>
            <person name="Johnson J."/>
            <person name="Nolan M."/>
            <person name="Tritt A."/>
            <person name="Barry K.W."/>
            <person name="Grigoriev I.V."/>
            <person name="Nagy L.G."/>
            <person name="Hibbett D."/>
            <person name="Henrissat B."/>
            <person name="Matheny P.B."/>
            <person name="Labbe J."/>
            <person name="Martin F.M."/>
        </authorList>
    </citation>
    <scope>NUCLEOTIDE SEQUENCE</scope>
    <source>
        <strain evidence="1">EC-137</strain>
    </source>
</reference>
<comment type="caution">
    <text evidence="1">The sequence shown here is derived from an EMBL/GenBank/DDBJ whole genome shotgun (WGS) entry which is preliminary data.</text>
</comment>
<evidence type="ECO:0000313" key="1">
    <source>
        <dbReference type="EMBL" id="KAI0035781.1"/>
    </source>
</evidence>
<name>A0ACB8QWS7_9AGAM</name>
<protein>
    <submittedName>
        <fullName evidence="1">Uncharacterized protein</fullName>
    </submittedName>
</protein>
<reference evidence="1" key="1">
    <citation type="submission" date="2021-02" db="EMBL/GenBank/DDBJ databases">
        <authorList>
            <consortium name="DOE Joint Genome Institute"/>
            <person name="Ahrendt S."/>
            <person name="Looney B.P."/>
            <person name="Miyauchi S."/>
            <person name="Morin E."/>
            <person name="Drula E."/>
            <person name="Courty P.E."/>
            <person name="Chicoki N."/>
            <person name="Fauchery L."/>
            <person name="Kohler A."/>
            <person name="Kuo A."/>
            <person name="Labutti K."/>
            <person name="Pangilinan J."/>
            <person name="Lipzen A."/>
            <person name="Riley R."/>
            <person name="Andreopoulos W."/>
            <person name="He G."/>
            <person name="Johnson J."/>
            <person name="Barry K.W."/>
            <person name="Grigoriev I.V."/>
            <person name="Nagy L."/>
            <person name="Hibbett D."/>
            <person name="Henrissat B."/>
            <person name="Matheny P.B."/>
            <person name="Labbe J."/>
            <person name="Martin F."/>
        </authorList>
    </citation>
    <scope>NUCLEOTIDE SEQUENCE</scope>
    <source>
        <strain evidence="1">EC-137</strain>
    </source>
</reference>
<gene>
    <name evidence="1" type="ORF">K488DRAFT_15525</name>
</gene>
<dbReference type="EMBL" id="MU273479">
    <property type="protein sequence ID" value="KAI0035781.1"/>
    <property type="molecule type" value="Genomic_DNA"/>
</dbReference>
<feature type="non-terminal residue" evidence="1">
    <location>
        <position position="1"/>
    </location>
</feature>
<feature type="non-terminal residue" evidence="1">
    <location>
        <position position="216"/>
    </location>
</feature>